<evidence type="ECO:0000313" key="3">
    <source>
        <dbReference type="Proteomes" id="UP000192335"/>
    </source>
</evidence>
<reference evidence="2 3" key="1">
    <citation type="submission" date="2017-02" db="EMBL/GenBank/DDBJ databases">
        <title>Mycobacterium kansasii genomes.</title>
        <authorList>
            <person name="Borowka P."/>
            <person name="Strapagiel D."/>
            <person name="Marciniak B."/>
            <person name="Lach J."/>
            <person name="Bakula Z."/>
            <person name="Van Ingen J."/>
            <person name="Safianowska A."/>
            <person name="Brzostek A."/>
            <person name="Dziadek J."/>
            <person name="Jagielski T."/>
        </authorList>
    </citation>
    <scope>NUCLEOTIDE SEQUENCE [LARGE SCALE GENOMIC DNA]</scope>
    <source>
        <strain evidence="2 3">12MK</strain>
    </source>
</reference>
<organism evidence="2 3">
    <name type="scientific">Mycobacterium persicum</name>
    <dbReference type="NCBI Taxonomy" id="1487726"/>
    <lineage>
        <taxon>Bacteria</taxon>
        <taxon>Bacillati</taxon>
        <taxon>Actinomycetota</taxon>
        <taxon>Actinomycetes</taxon>
        <taxon>Mycobacteriales</taxon>
        <taxon>Mycobacteriaceae</taxon>
        <taxon>Mycobacterium</taxon>
    </lineage>
</organism>
<sequence length="90" mass="9923">MRAKKRPAENSGPVCTAFSRFGGVAGLLRRRLRVGTVDLNPHYRVPYPQAMPSQETTPVGGIPSTRGHDVPMFEIAGVRRRPTPHVMNCL</sequence>
<dbReference type="Proteomes" id="UP000192335">
    <property type="component" value="Unassembled WGS sequence"/>
</dbReference>
<comment type="caution">
    <text evidence="2">The sequence shown here is derived from an EMBL/GenBank/DDBJ whole genome shotgun (WGS) entry which is preliminary data.</text>
</comment>
<feature type="region of interest" description="Disordered" evidence="1">
    <location>
        <begin position="45"/>
        <end position="68"/>
    </location>
</feature>
<protein>
    <submittedName>
        <fullName evidence="2">Uncharacterized protein</fullName>
    </submittedName>
</protein>
<gene>
    <name evidence="2" type="ORF">B4U45_09695</name>
</gene>
<evidence type="ECO:0000256" key="1">
    <source>
        <dbReference type="SAM" id="MobiDB-lite"/>
    </source>
</evidence>
<dbReference type="EMBL" id="MWQA01000001">
    <property type="protein sequence ID" value="ORC06851.1"/>
    <property type="molecule type" value="Genomic_DNA"/>
</dbReference>
<name>A0A8E2IRP2_9MYCO</name>
<proteinExistence type="predicted"/>
<dbReference type="AlphaFoldDB" id="A0A8E2IRP2"/>
<evidence type="ECO:0000313" key="2">
    <source>
        <dbReference type="EMBL" id="ORC06851.1"/>
    </source>
</evidence>
<accession>A0A8E2IRP2</accession>